<dbReference type="InterPro" id="IPR022761">
    <property type="entry name" value="Fumarate_lyase_N"/>
</dbReference>
<dbReference type="GO" id="GO:0004018">
    <property type="term" value="F:N6-(1,2-dicarboxyethyl)AMP AMP-lyase (fumarate-forming) activity"/>
    <property type="evidence" value="ECO:0007669"/>
    <property type="project" value="UniProtKB-UniRule"/>
</dbReference>
<protein>
    <recommendedName>
        <fullName evidence="2 3">Adenylosuccinate lyase</fullName>
        <shortName evidence="3">ASL</shortName>
        <ecNumber evidence="2 3">4.3.2.2</ecNumber>
    </recommendedName>
    <alternativeName>
        <fullName evidence="3">Adenylosuccinase</fullName>
    </alternativeName>
</protein>
<dbReference type="GO" id="GO:0070626">
    <property type="term" value="F:(S)-2-(5-amino-1-(5-phospho-D-ribosyl)imidazole-4-carboxamido) succinate lyase (fumarate-forming) activity"/>
    <property type="evidence" value="ECO:0007669"/>
    <property type="project" value="TreeGrafter"/>
</dbReference>
<dbReference type="AlphaFoldDB" id="A0AAP6XLE7"/>
<evidence type="ECO:0000259" key="4">
    <source>
        <dbReference type="SMART" id="SM00998"/>
    </source>
</evidence>
<comment type="similarity">
    <text evidence="3">Belongs to the lyase 1 family. Adenylosuccinate lyase subfamily.</text>
</comment>
<dbReference type="Gene3D" id="1.10.275.60">
    <property type="match status" value="1"/>
</dbReference>
<dbReference type="PROSITE" id="PS00163">
    <property type="entry name" value="FUMARATE_LYASES"/>
    <property type="match status" value="1"/>
</dbReference>
<dbReference type="Pfam" id="PF10397">
    <property type="entry name" value="ADSL_C"/>
    <property type="match status" value="1"/>
</dbReference>
<dbReference type="Proteomes" id="UP000591626">
    <property type="component" value="Unassembled WGS sequence"/>
</dbReference>
<dbReference type="SUPFAM" id="SSF48557">
    <property type="entry name" value="L-aspartase-like"/>
    <property type="match status" value="1"/>
</dbReference>
<dbReference type="InterPro" id="IPR000362">
    <property type="entry name" value="Fumarate_lyase_fam"/>
</dbReference>
<dbReference type="InterPro" id="IPR008948">
    <property type="entry name" value="L-Aspartase-like"/>
</dbReference>
<dbReference type="GO" id="GO:0044208">
    <property type="term" value="P:'de novo' AMP biosynthetic process"/>
    <property type="evidence" value="ECO:0007669"/>
    <property type="project" value="TreeGrafter"/>
</dbReference>
<comment type="catalytic activity">
    <reaction evidence="3">
        <text>(2S)-2-[5-amino-1-(5-phospho-beta-D-ribosyl)imidazole-4-carboxamido]succinate = 5-amino-1-(5-phospho-beta-D-ribosyl)imidazole-4-carboxamide + fumarate</text>
        <dbReference type="Rhea" id="RHEA:23920"/>
        <dbReference type="ChEBI" id="CHEBI:29806"/>
        <dbReference type="ChEBI" id="CHEBI:58443"/>
        <dbReference type="ChEBI" id="CHEBI:58475"/>
        <dbReference type="EC" id="4.3.2.2"/>
    </reaction>
</comment>
<dbReference type="InterPro" id="IPR019468">
    <property type="entry name" value="AdenyloSucc_lyase_C"/>
</dbReference>
<dbReference type="Gene3D" id="1.10.40.30">
    <property type="entry name" value="Fumarase/aspartase (C-terminal domain)"/>
    <property type="match status" value="1"/>
</dbReference>
<evidence type="ECO:0000256" key="1">
    <source>
        <dbReference type="ARBA" id="ARBA00023239"/>
    </source>
</evidence>
<dbReference type="Pfam" id="PF00206">
    <property type="entry name" value="Lyase_1"/>
    <property type="match status" value="1"/>
</dbReference>
<gene>
    <name evidence="5" type="ORF">HC138_08365</name>
</gene>
<comment type="pathway">
    <text evidence="3">Purine metabolism; AMP biosynthesis via de novo pathway; AMP from IMP: step 2/2.</text>
</comment>
<keyword evidence="3" id="KW-0658">Purine biosynthesis</keyword>
<dbReference type="Gene3D" id="1.20.200.10">
    <property type="entry name" value="Fumarase/aspartase (Central domain)"/>
    <property type="match status" value="1"/>
</dbReference>
<evidence type="ECO:0000313" key="5">
    <source>
        <dbReference type="EMBL" id="NJJ04359.1"/>
    </source>
</evidence>
<dbReference type="InterPro" id="IPR020557">
    <property type="entry name" value="Fumarate_lyase_CS"/>
</dbReference>
<dbReference type="PRINTS" id="PR00149">
    <property type="entry name" value="FUMRATELYASE"/>
</dbReference>
<name>A0AAP6XLE7_9CORY</name>
<dbReference type="NCBIfam" id="TIGR00928">
    <property type="entry name" value="purB"/>
    <property type="match status" value="1"/>
</dbReference>
<evidence type="ECO:0000256" key="3">
    <source>
        <dbReference type="RuleBase" id="RU361172"/>
    </source>
</evidence>
<dbReference type="PANTHER" id="PTHR43172">
    <property type="entry name" value="ADENYLOSUCCINATE LYASE"/>
    <property type="match status" value="1"/>
</dbReference>
<feature type="domain" description="Adenylosuccinate lyase C-terminal" evidence="4">
    <location>
        <begin position="389"/>
        <end position="474"/>
    </location>
</feature>
<dbReference type="InterPro" id="IPR004769">
    <property type="entry name" value="Pur_lyase"/>
</dbReference>
<dbReference type="PANTHER" id="PTHR43172:SF1">
    <property type="entry name" value="ADENYLOSUCCINATE LYASE"/>
    <property type="match status" value="1"/>
</dbReference>
<dbReference type="SMART" id="SM00998">
    <property type="entry name" value="ADSL_C"/>
    <property type="match status" value="1"/>
</dbReference>
<dbReference type="EC" id="4.3.2.2" evidence="2 3"/>
<evidence type="ECO:0000256" key="2">
    <source>
        <dbReference type="NCBIfam" id="TIGR00928"/>
    </source>
</evidence>
<dbReference type="EMBL" id="JAAUVV010000016">
    <property type="protein sequence ID" value="NJJ04359.1"/>
    <property type="molecule type" value="Genomic_DNA"/>
</dbReference>
<evidence type="ECO:0000313" key="6">
    <source>
        <dbReference type="Proteomes" id="UP000591626"/>
    </source>
</evidence>
<keyword evidence="1 3" id="KW-0456">Lyase</keyword>
<proteinExistence type="inferred from homology"/>
<reference evidence="5 6" key="1">
    <citation type="submission" date="2020-03" db="EMBL/GenBank/DDBJ databases">
        <title>Draft genome sequences of bacterial isolates from the female urobiome.</title>
        <authorList>
            <person name="Miller-Ensminger T."/>
            <person name="Wolfe A.J."/>
            <person name="Putonti C."/>
        </authorList>
    </citation>
    <scope>NUCLEOTIDE SEQUENCE [LARGE SCALE GENOMIC DNA]</scope>
    <source>
        <strain evidence="5 6">UMB8490</strain>
    </source>
</reference>
<sequence>MLLPQRHRPPRHRRRYFPRINAVKPNNSNVLSNRYASPEMATLWAPEHKIILERQLWIAVLKAQKELGVEVAEGAIEDYEKVIDKVDLDSIAQREKVTRHDVKARIEEFNALAGHEEIHKGMTSRDLTENVEQLQVRKALELTRDKAVALLKAVGNRAGEYKSLVMAGRSHNVAAQATTLGKRFASAADEILVAIERIEELLDRLPLRGIKGPMGTAQDMLDLMGGDEAKLAQLEQGIAEGLGFDRVFDSVGQVYPRSLDFDVVSSLVQLGAGPSSLATTIRLMAGNETVTEGFKEGQVGSSAMPHKMNARSCERVGGFQVILRGYLTMVGDLAGQQWNEGDVFCSVVRRVALPDAFFAIDGQLETMLTVLDEFGAFPAMINRELDRYLPFLATTRILMASVRAGFGRETAHEVIKENAVAMALDMRERGAEQNLVERLADDERLPLDKAALDKALEDRHAFIGAAEAQVDRVLARVQEVVDAHPEAANYIPGEIL</sequence>
<accession>A0AAP6XLE7</accession>
<comment type="catalytic activity">
    <reaction evidence="3">
        <text>N(6)-(1,2-dicarboxyethyl)-AMP = fumarate + AMP</text>
        <dbReference type="Rhea" id="RHEA:16853"/>
        <dbReference type="ChEBI" id="CHEBI:29806"/>
        <dbReference type="ChEBI" id="CHEBI:57567"/>
        <dbReference type="ChEBI" id="CHEBI:456215"/>
        <dbReference type="EC" id="4.3.2.2"/>
    </reaction>
</comment>
<dbReference type="GO" id="GO:0005829">
    <property type="term" value="C:cytosol"/>
    <property type="evidence" value="ECO:0007669"/>
    <property type="project" value="TreeGrafter"/>
</dbReference>
<organism evidence="5 6">
    <name type="scientific">Corynebacterium coyleae</name>
    <dbReference type="NCBI Taxonomy" id="53374"/>
    <lineage>
        <taxon>Bacteria</taxon>
        <taxon>Bacillati</taxon>
        <taxon>Actinomycetota</taxon>
        <taxon>Actinomycetes</taxon>
        <taxon>Mycobacteriales</taxon>
        <taxon>Corynebacteriaceae</taxon>
        <taxon>Corynebacterium</taxon>
    </lineage>
</organism>
<comment type="caution">
    <text evidence="5">The sequence shown here is derived from an EMBL/GenBank/DDBJ whole genome shotgun (WGS) entry which is preliminary data.</text>
</comment>
<comment type="pathway">
    <text evidence="3">Purine metabolism; IMP biosynthesis via de novo pathway; 5-amino-1-(5-phospho-D-ribosyl)imidazole-4-carboxamide from 5-amino-1-(5-phospho-D-ribosyl)imidazole-4-carboxylate: step 2/2.</text>
</comment>